<dbReference type="Gene3D" id="3.40.50.300">
    <property type="entry name" value="P-loop containing nucleotide triphosphate hydrolases"/>
    <property type="match status" value="1"/>
</dbReference>
<dbReference type="PANTHER" id="PTHR43581:SF4">
    <property type="entry name" value="ATP_GTP PHOSPHATASE"/>
    <property type="match status" value="1"/>
</dbReference>
<keyword evidence="3" id="KW-0540">Nuclease</keyword>
<dbReference type="PANTHER" id="PTHR43581">
    <property type="entry name" value="ATP/GTP PHOSPHATASE"/>
    <property type="match status" value="1"/>
</dbReference>
<name>A0A562TVJ1_9SPHI</name>
<keyword evidence="3" id="KW-0255">Endonuclease</keyword>
<evidence type="ECO:0000259" key="2">
    <source>
        <dbReference type="Pfam" id="PF20469"/>
    </source>
</evidence>
<organism evidence="3 4">
    <name type="scientific">Mucilaginibacter frigoritolerans</name>
    <dbReference type="NCBI Taxonomy" id="652788"/>
    <lineage>
        <taxon>Bacteria</taxon>
        <taxon>Pseudomonadati</taxon>
        <taxon>Bacteroidota</taxon>
        <taxon>Sphingobacteriia</taxon>
        <taxon>Sphingobacteriales</taxon>
        <taxon>Sphingobacteriaceae</taxon>
        <taxon>Mucilaginibacter</taxon>
    </lineage>
</organism>
<accession>A0A562TVJ1</accession>
<dbReference type="RefSeq" id="WP_144914468.1">
    <property type="nucleotide sequence ID" value="NZ_VLLI01000010.1"/>
</dbReference>
<dbReference type="InterPro" id="IPR051396">
    <property type="entry name" value="Bact_Antivir_Def_Nuclease"/>
</dbReference>
<feature type="domain" description="ATPase AAA-type core" evidence="1">
    <location>
        <begin position="26"/>
        <end position="340"/>
    </location>
</feature>
<dbReference type="Proteomes" id="UP000317010">
    <property type="component" value="Unassembled WGS sequence"/>
</dbReference>
<dbReference type="Pfam" id="PF13304">
    <property type="entry name" value="AAA_21"/>
    <property type="match status" value="1"/>
</dbReference>
<dbReference type="InterPro" id="IPR003959">
    <property type="entry name" value="ATPase_AAA_core"/>
</dbReference>
<dbReference type="AlphaFoldDB" id="A0A562TVJ1"/>
<dbReference type="InterPro" id="IPR034139">
    <property type="entry name" value="TOPRIM_OLD"/>
</dbReference>
<dbReference type="GO" id="GO:0005524">
    <property type="term" value="F:ATP binding"/>
    <property type="evidence" value="ECO:0007669"/>
    <property type="project" value="InterPro"/>
</dbReference>
<dbReference type="GO" id="GO:0004519">
    <property type="term" value="F:endonuclease activity"/>
    <property type="evidence" value="ECO:0007669"/>
    <property type="project" value="UniProtKB-KW"/>
</dbReference>
<feature type="domain" description="OLD protein-like TOPRIM" evidence="2">
    <location>
        <begin position="390"/>
        <end position="457"/>
    </location>
</feature>
<dbReference type="SUPFAM" id="SSF52540">
    <property type="entry name" value="P-loop containing nucleoside triphosphate hydrolases"/>
    <property type="match status" value="1"/>
</dbReference>
<proteinExistence type="predicted"/>
<dbReference type="OrthoDB" id="9792800at2"/>
<dbReference type="EMBL" id="VLLI01000010">
    <property type="protein sequence ID" value="TWI97631.1"/>
    <property type="molecule type" value="Genomic_DNA"/>
</dbReference>
<dbReference type="GO" id="GO:0016887">
    <property type="term" value="F:ATP hydrolysis activity"/>
    <property type="evidence" value="ECO:0007669"/>
    <property type="project" value="InterPro"/>
</dbReference>
<evidence type="ECO:0000313" key="3">
    <source>
        <dbReference type="EMBL" id="TWI97631.1"/>
    </source>
</evidence>
<dbReference type="CDD" id="cd00267">
    <property type="entry name" value="ABC_ATPase"/>
    <property type="match status" value="1"/>
</dbReference>
<dbReference type="Pfam" id="PF20469">
    <property type="entry name" value="OLD-like_TOPRIM"/>
    <property type="match status" value="1"/>
</dbReference>
<evidence type="ECO:0000259" key="1">
    <source>
        <dbReference type="Pfam" id="PF13304"/>
    </source>
</evidence>
<dbReference type="CDD" id="cd01026">
    <property type="entry name" value="TOPRIM_OLD"/>
    <property type="match status" value="1"/>
</dbReference>
<comment type="caution">
    <text evidence="3">The sequence shown here is derived from an EMBL/GenBank/DDBJ whole genome shotgun (WGS) entry which is preliminary data.</text>
</comment>
<reference evidence="3 4" key="1">
    <citation type="submission" date="2019-07" db="EMBL/GenBank/DDBJ databases">
        <title>Genomic Encyclopedia of Archaeal and Bacterial Type Strains, Phase II (KMG-II): from individual species to whole genera.</title>
        <authorList>
            <person name="Goeker M."/>
        </authorList>
    </citation>
    <scope>NUCLEOTIDE SEQUENCE [LARGE SCALE GENOMIC DNA]</scope>
    <source>
        <strain evidence="3 4">ATCC BAA-1854</strain>
    </source>
</reference>
<gene>
    <name evidence="3" type="ORF">JN11_03453</name>
</gene>
<dbReference type="InterPro" id="IPR027417">
    <property type="entry name" value="P-loop_NTPase"/>
</dbReference>
<sequence length="617" mass="69729">MFIKTLKIKGYRTFNSEFTVKLNKGLNVLVGENATGKSTIIDAIRLILLEDEFGRTGIVDTDFHRPLSKAAKSKGEPKINIRCEFDKLSDEEQVIYLPWLDLNNPEKAILNLAIENKEDSRGKFKRKIWGNESESGFFEWELLNRINCIYLPALRDAEDKLKAFKGSRLSRLLKNLRTNDDEIHPLEKKFAALNKDLLNDESIKIANKFIKDNILKSVGPLFGQDTSLQFTEINFDRIVERIRLLFYPLLPESGTVNKVEMFRELNENSLGFNNILYLATILAEFDGTETAETSHKILLIEEPEAHLHPQLQSRLMQYLQEMAIESKIQIIVTTHSPALASSCDLNAVKILSLVNGSANPIFTAVADCCLTTTTKNFLERWLDITKSTLLFAKGVLFVEGISEALVISEIAKMVLKEFAAKQPDKVYFKNLTDYGISIINLNGLYFNHFMAIFRGYKKDEDQSFVICPGIPVKCAGLTDNDPETTAKPTGQNTLPGKNHQLYLIAELIQQSVNCRLYSNLKTFEYDLALEGNNIVLMAQVQLGLIDTDGPVKTQLQAYSQKDWSNSNINDKADAAYFLLNHIDKGEFAQALSQRLSEPETSFAVPQYIKDALAWLVD</sequence>
<evidence type="ECO:0000313" key="4">
    <source>
        <dbReference type="Proteomes" id="UP000317010"/>
    </source>
</evidence>
<keyword evidence="4" id="KW-1185">Reference proteome</keyword>
<keyword evidence="3" id="KW-0378">Hydrolase</keyword>
<protein>
    <submittedName>
        <fullName evidence="3">Putative ATP-dependent endonuclease of OLD family</fullName>
    </submittedName>
</protein>